<dbReference type="InterPro" id="IPR005829">
    <property type="entry name" value="Sugar_transporter_CS"/>
</dbReference>
<keyword evidence="2" id="KW-0813">Transport</keyword>
<evidence type="ECO:0000313" key="9">
    <source>
        <dbReference type="Proteomes" id="UP000000496"/>
    </source>
</evidence>
<feature type="transmembrane region" description="Helical" evidence="6">
    <location>
        <begin position="294"/>
        <end position="312"/>
    </location>
</feature>
<feature type="domain" description="Major facilitator superfamily (MFS) profile" evidence="7">
    <location>
        <begin position="5"/>
        <end position="406"/>
    </location>
</feature>
<evidence type="ECO:0000256" key="4">
    <source>
        <dbReference type="ARBA" id="ARBA00022989"/>
    </source>
</evidence>
<dbReference type="KEGG" id="sng:SNE_A08260"/>
<comment type="subcellular location">
    <subcellularLocation>
        <location evidence="1">Membrane</location>
        <topology evidence="1">Multi-pass membrane protein</topology>
    </subcellularLocation>
</comment>
<organism evidence="8 9">
    <name type="scientific">Simkania negevensis (strain ATCC VR-1471 / DSM 27360 / Z)</name>
    <dbReference type="NCBI Taxonomy" id="331113"/>
    <lineage>
        <taxon>Bacteria</taxon>
        <taxon>Pseudomonadati</taxon>
        <taxon>Chlamydiota</taxon>
        <taxon>Chlamydiia</taxon>
        <taxon>Parachlamydiales</taxon>
        <taxon>Simkaniaceae</taxon>
        <taxon>Simkania</taxon>
    </lineage>
</organism>
<feature type="transmembrane region" description="Helical" evidence="6">
    <location>
        <begin position="353"/>
        <end position="377"/>
    </location>
</feature>
<dbReference type="Pfam" id="PF07690">
    <property type="entry name" value="MFS_1"/>
    <property type="match status" value="1"/>
</dbReference>
<accession>F8L7H0</accession>
<dbReference type="GO" id="GO:0016020">
    <property type="term" value="C:membrane"/>
    <property type="evidence" value="ECO:0007669"/>
    <property type="project" value="UniProtKB-SubCell"/>
</dbReference>
<reference key="1">
    <citation type="journal article" date="2011" name="Mol. Biol. Evol.">
        <title>Unity in variety -- the pan-genome of the Chlamydiae.</title>
        <authorList>
            <person name="Collingro A."/>
            <person name="Tischler P."/>
            <person name="Weinmaier T."/>
            <person name="Penz T."/>
            <person name="Heinz E."/>
            <person name="Brunham R.C."/>
            <person name="Read T.D."/>
            <person name="Bavoil P.M."/>
            <person name="Sachse K."/>
            <person name="Kahane S."/>
            <person name="Friedman M.G."/>
            <person name="Rattei T."/>
            <person name="Myers G.S.A."/>
            <person name="Horn M."/>
        </authorList>
    </citation>
    <scope>NUCLEOTIDE SEQUENCE</scope>
    <source>
        <strain>Z</strain>
    </source>
</reference>
<evidence type="ECO:0000256" key="6">
    <source>
        <dbReference type="SAM" id="Phobius"/>
    </source>
</evidence>
<dbReference type="HOGENOM" id="CLU_001265_10_11_0"/>
<dbReference type="STRING" id="331113.SNE_A08260"/>
<keyword evidence="3 6" id="KW-0812">Transmembrane</keyword>
<dbReference type="SUPFAM" id="SSF103473">
    <property type="entry name" value="MFS general substrate transporter"/>
    <property type="match status" value="1"/>
</dbReference>
<name>F8L7H0_SIMNZ</name>
<evidence type="ECO:0000256" key="1">
    <source>
        <dbReference type="ARBA" id="ARBA00004141"/>
    </source>
</evidence>
<feature type="transmembrane region" description="Helical" evidence="6">
    <location>
        <begin position="318"/>
        <end position="341"/>
    </location>
</feature>
<feature type="transmembrane region" description="Helical" evidence="6">
    <location>
        <begin position="177"/>
        <end position="198"/>
    </location>
</feature>
<feature type="transmembrane region" description="Helical" evidence="6">
    <location>
        <begin position="7"/>
        <end position="30"/>
    </location>
</feature>
<dbReference type="PANTHER" id="PTHR23504:SF15">
    <property type="entry name" value="MAJOR FACILITATOR SUPERFAMILY (MFS) PROFILE DOMAIN-CONTAINING PROTEIN"/>
    <property type="match status" value="1"/>
</dbReference>
<evidence type="ECO:0000256" key="5">
    <source>
        <dbReference type="ARBA" id="ARBA00023136"/>
    </source>
</evidence>
<feature type="transmembrane region" description="Helical" evidence="6">
    <location>
        <begin position="50"/>
        <end position="70"/>
    </location>
</feature>
<feature type="transmembrane region" description="Helical" evidence="6">
    <location>
        <begin position="108"/>
        <end position="131"/>
    </location>
</feature>
<evidence type="ECO:0000256" key="2">
    <source>
        <dbReference type="ARBA" id="ARBA00022448"/>
    </source>
</evidence>
<dbReference type="EMBL" id="FR872582">
    <property type="protein sequence ID" value="CCB88703.1"/>
    <property type="molecule type" value="Genomic_DNA"/>
</dbReference>
<evidence type="ECO:0000259" key="7">
    <source>
        <dbReference type="PROSITE" id="PS50850"/>
    </source>
</evidence>
<sequence>MKKSSLFPVFFVLFLDNFGFAVILATFGPLFNEPGYGMISALTSHTTSNIMLAVALAVFSFGQFFGSPFLGDIADRFGRKKAFYITITIATIGYILSGISIFMHSYFFLIFSRFLTGFFAGNLSICLASIADMSPDESSRAKNFSFIVIVTGISWMVAMLMGGYLSDPNISSHFNPALPFFITAVFSGLSLLAIAYMFKETHPSEEKFKLHLLQGFHNIINTLHHKELRVLYLVYFLWIFGWGLTFQWFSPYSIQVFKATILDITWGQFLFGTTWMIGGYFINNLLVKKFHARPIVIVGTGITSLLLLAMALSPNFYWFSGFMTVACFPAAFSWPNTLNLISMSASEDIQGKIMGISQSSMSVGFILATLFGGVLGAIEIKGIYFLAAILLFASWLVLSMRHLHLKKQSHSK</sequence>
<dbReference type="InterPro" id="IPR036259">
    <property type="entry name" value="MFS_trans_sf"/>
</dbReference>
<protein>
    <submittedName>
        <fullName evidence="8">Tetracycline-efflux transporter</fullName>
    </submittedName>
</protein>
<dbReference type="PANTHER" id="PTHR23504">
    <property type="entry name" value="MAJOR FACILITATOR SUPERFAMILY DOMAIN-CONTAINING PROTEIN 10"/>
    <property type="match status" value="1"/>
</dbReference>
<dbReference type="RefSeq" id="WP_013943170.1">
    <property type="nucleotide sequence ID" value="NC_015713.1"/>
</dbReference>
<dbReference type="Gene3D" id="1.20.1250.20">
    <property type="entry name" value="MFS general substrate transporter like domains"/>
    <property type="match status" value="1"/>
</dbReference>
<dbReference type="PROSITE" id="PS00216">
    <property type="entry name" value="SUGAR_TRANSPORT_1"/>
    <property type="match status" value="1"/>
</dbReference>
<dbReference type="InterPro" id="IPR020846">
    <property type="entry name" value="MFS_dom"/>
</dbReference>
<evidence type="ECO:0000313" key="8">
    <source>
        <dbReference type="EMBL" id="CCB88703.1"/>
    </source>
</evidence>
<dbReference type="AlphaFoldDB" id="F8L7H0"/>
<keyword evidence="9" id="KW-1185">Reference proteome</keyword>
<proteinExistence type="predicted"/>
<keyword evidence="5 6" id="KW-0472">Membrane</keyword>
<dbReference type="InterPro" id="IPR011701">
    <property type="entry name" value="MFS"/>
</dbReference>
<gene>
    <name evidence="8" type="ordered locus">SNE_A08260</name>
</gene>
<evidence type="ECO:0000256" key="3">
    <source>
        <dbReference type="ARBA" id="ARBA00022692"/>
    </source>
</evidence>
<dbReference type="GO" id="GO:0022857">
    <property type="term" value="F:transmembrane transporter activity"/>
    <property type="evidence" value="ECO:0007669"/>
    <property type="project" value="InterPro"/>
</dbReference>
<feature type="transmembrane region" description="Helical" evidence="6">
    <location>
        <begin position="383"/>
        <end position="403"/>
    </location>
</feature>
<feature type="transmembrane region" description="Helical" evidence="6">
    <location>
        <begin position="230"/>
        <end position="249"/>
    </location>
</feature>
<reference evidence="8 9" key="2">
    <citation type="journal article" date="2011" name="Mol. Biol. Evol.">
        <title>Unity in variety--the pan-genome of the Chlamydiae.</title>
        <authorList>
            <person name="Collingro A."/>
            <person name="Tischler P."/>
            <person name="Weinmaier T."/>
            <person name="Penz T."/>
            <person name="Heinz E."/>
            <person name="Brunham R.C."/>
            <person name="Read T.D."/>
            <person name="Bavoil P.M."/>
            <person name="Sachse K."/>
            <person name="Kahane S."/>
            <person name="Friedman M.G."/>
            <person name="Rattei T."/>
            <person name="Myers G.S."/>
            <person name="Horn M."/>
        </authorList>
    </citation>
    <scope>NUCLEOTIDE SEQUENCE [LARGE SCALE GENOMIC DNA]</scope>
    <source>
        <strain evidence="9">ATCC VR-1471 / Z</strain>
    </source>
</reference>
<dbReference type="PROSITE" id="PS50850">
    <property type="entry name" value="MFS"/>
    <property type="match status" value="1"/>
</dbReference>
<feature type="transmembrane region" description="Helical" evidence="6">
    <location>
        <begin position="143"/>
        <end position="165"/>
    </location>
</feature>
<keyword evidence="4 6" id="KW-1133">Transmembrane helix</keyword>
<dbReference type="OrthoDB" id="9793283at2"/>
<feature type="transmembrane region" description="Helical" evidence="6">
    <location>
        <begin position="82"/>
        <end position="102"/>
    </location>
</feature>
<dbReference type="eggNOG" id="COG2814">
    <property type="taxonomic scope" value="Bacteria"/>
</dbReference>
<dbReference type="Proteomes" id="UP000000496">
    <property type="component" value="Chromosome gsn.131"/>
</dbReference>
<feature type="transmembrane region" description="Helical" evidence="6">
    <location>
        <begin position="269"/>
        <end position="287"/>
    </location>
</feature>